<proteinExistence type="predicted"/>
<name>A0ABP9D996_9ACTN</name>
<keyword evidence="2" id="KW-1185">Reference proteome</keyword>
<accession>A0ABP9D996</accession>
<sequence length="109" mass="12394">MGGVGFVDEVWRLVRQEELLGEIVIDEADFPWLAGRFVPTEAFGEVEPWFDESRALLDAGEYERFDEAYDRIAGALSLVAPEGPVAEFLLHVKDGRAWFRWSDEPFDDG</sequence>
<gene>
    <name evidence="1" type="ORF">GCM10023235_08050</name>
</gene>
<organism evidence="1 2">
    <name type="scientific">Kitasatospora terrestris</name>
    <dbReference type="NCBI Taxonomy" id="258051"/>
    <lineage>
        <taxon>Bacteria</taxon>
        <taxon>Bacillati</taxon>
        <taxon>Actinomycetota</taxon>
        <taxon>Actinomycetes</taxon>
        <taxon>Kitasatosporales</taxon>
        <taxon>Streptomycetaceae</taxon>
        <taxon>Kitasatospora</taxon>
    </lineage>
</organism>
<reference evidence="2" key="1">
    <citation type="journal article" date="2019" name="Int. J. Syst. Evol. Microbiol.">
        <title>The Global Catalogue of Microorganisms (GCM) 10K type strain sequencing project: providing services to taxonomists for standard genome sequencing and annotation.</title>
        <authorList>
            <consortium name="The Broad Institute Genomics Platform"/>
            <consortium name="The Broad Institute Genome Sequencing Center for Infectious Disease"/>
            <person name="Wu L."/>
            <person name="Ma J."/>
        </authorList>
    </citation>
    <scope>NUCLEOTIDE SEQUENCE [LARGE SCALE GENOMIC DNA]</scope>
    <source>
        <strain evidence="2">JCM 13006</strain>
    </source>
</reference>
<comment type="caution">
    <text evidence="1">The sequence shown here is derived from an EMBL/GenBank/DDBJ whole genome shotgun (WGS) entry which is preliminary data.</text>
</comment>
<evidence type="ECO:0000313" key="1">
    <source>
        <dbReference type="EMBL" id="GAA4835679.1"/>
    </source>
</evidence>
<dbReference type="EMBL" id="BAABIS010000001">
    <property type="protein sequence ID" value="GAA4835679.1"/>
    <property type="molecule type" value="Genomic_DNA"/>
</dbReference>
<protein>
    <submittedName>
        <fullName evidence="1">Uncharacterized protein</fullName>
    </submittedName>
</protein>
<dbReference type="Proteomes" id="UP001501752">
    <property type="component" value="Unassembled WGS sequence"/>
</dbReference>
<evidence type="ECO:0000313" key="2">
    <source>
        <dbReference type="Proteomes" id="UP001501752"/>
    </source>
</evidence>